<dbReference type="InterPro" id="IPR036412">
    <property type="entry name" value="HAD-like_sf"/>
</dbReference>
<dbReference type="NCBIfam" id="TIGR00099">
    <property type="entry name" value="Cof-subfamily"/>
    <property type="match status" value="1"/>
</dbReference>
<evidence type="ECO:0000313" key="9">
    <source>
        <dbReference type="Proteomes" id="UP000316726"/>
    </source>
</evidence>
<dbReference type="OrthoDB" id="27226at2759"/>
<dbReference type="InterPro" id="IPR000150">
    <property type="entry name" value="Cof"/>
</dbReference>
<name>A0A5B8MEP4_9CHLO</name>
<evidence type="ECO:0000256" key="1">
    <source>
        <dbReference type="ARBA" id="ARBA00001947"/>
    </source>
</evidence>
<evidence type="ECO:0000256" key="6">
    <source>
        <dbReference type="ARBA" id="ARBA00022801"/>
    </source>
</evidence>
<keyword evidence="7" id="KW-0862">Zinc</keyword>
<protein>
    <submittedName>
        <fullName evidence="8">Haloacid dehalogenase-like hydrolase</fullName>
    </submittedName>
</protein>
<keyword evidence="6 8" id="KW-0378">Hydrolase</keyword>
<dbReference type="GO" id="GO:0006364">
    <property type="term" value="P:rRNA processing"/>
    <property type="evidence" value="ECO:0007669"/>
    <property type="project" value="InterPro"/>
</dbReference>
<dbReference type="SFLD" id="SFLDS00003">
    <property type="entry name" value="Haloacid_Dehalogenase"/>
    <property type="match status" value="1"/>
</dbReference>
<dbReference type="PROSITE" id="PS01228">
    <property type="entry name" value="COF_1"/>
    <property type="match status" value="1"/>
</dbReference>
<dbReference type="GO" id="GO:0046872">
    <property type="term" value="F:metal ion binding"/>
    <property type="evidence" value="ECO:0007669"/>
    <property type="project" value="UniProtKB-KW"/>
</dbReference>
<dbReference type="EMBL" id="CP031034">
    <property type="protein sequence ID" value="QDZ17782.1"/>
    <property type="molecule type" value="Genomic_DNA"/>
</dbReference>
<comment type="similarity">
    <text evidence="2">Belongs to the endoribonuclease YbeY family.</text>
</comment>
<evidence type="ECO:0000313" key="8">
    <source>
        <dbReference type="EMBL" id="QDZ17782.1"/>
    </source>
</evidence>
<evidence type="ECO:0000256" key="5">
    <source>
        <dbReference type="ARBA" id="ARBA00022759"/>
    </source>
</evidence>
<dbReference type="InterPro" id="IPR002036">
    <property type="entry name" value="YbeY"/>
</dbReference>
<keyword evidence="9" id="KW-1185">Reference proteome</keyword>
<dbReference type="InterPro" id="IPR023091">
    <property type="entry name" value="MetalPrtase_cat_dom_sf_prd"/>
</dbReference>
<dbReference type="PANTHER" id="PTHR46986:SF1">
    <property type="entry name" value="ENDORIBONUCLEASE YBEY, CHLOROPLASTIC"/>
    <property type="match status" value="1"/>
</dbReference>
<dbReference type="InterPro" id="IPR023214">
    <property type="entry name" value="HAD_sf"/>
</dbReference>
<proteinExistence type="inferred from homology"/>
<dbReference type="SUPFAM" id="SSF56784">
    <property type="entry name" value="HAD-like"/>
    <property type="match status" value="1"/>
</dbReference>
<keyword evidence="5" id="KW-0255">Endonuclease</keyword>
<dbReference type="SUPFAM" id="SSF55486">
    <property type="entry name" value="Metalloproteases ('zincins'), catalytic domain"/>
    <property type="match status" value="1"/>
</dbReference>
<evidence type="ECO:0000256" key="4">
    <source>
        <dbReference type="ARBA" id="ARBA00022723"/>
    </source>
</evidence>
<dbReference type="GO" id="GO:0004222">
    <property type="term" value="F:metalloendopeptidase activity"/>
    <property type="evidence" value="ECO:0007669"/>
    <property type="project" value="InterPro"/>
</dbReference>
<comment type="cofactor">
    <cofactor evidence="1">
        <name>Zn(2+)</name>
        <dbReference type="ChEBI" id="CHEBI:29105"/>
    </cofactor>
</comment>
<dbReference type="PANTHER" id="PTHR46986">
    <property type="entry name" value="ENDORIBONUCLEASE YBEY, CHLOROPLASTIC"/>
    <property type="match status" value="1"/>
</dbReference>
<accession>A0A5B8MEP4</accession>
<keyword evidence="4" id="KW-0479">Metal-binding</keyword>
<dbReference type="STRING" id="1764295.A0A5B8MEP4"/>
<evidence type="ECO:0000256" key="2">
    <source>
        <dbReference type="ARBA" id="ARBA00010875"/>
    </source>
</evidence>
<dbReference type="Pfam" id="PF02130">
    <property type="entry name" value="YbeY"/>
    <property type="match status" value="1"/>
</dbReference>
<reference evidence="8 9" key="1">
    <citation type="submission" date="2018-07" db="EMBL/GenBank/DDBJ databases">
        <title>The complete nuclear genome of the prasinophyte Chloropicon primus (CCMP1205).</title>
        <authorList>
            <person name="Pombert J.-F."/>
            <person name="Otis C."/>
            <person name="Turmel M."/>
            <person name="Lemieux C."/>
        </authorList>
    </citation>
    <scope>NUCLEOTIDE SEQUENCE [LARGE SCALE GENOMIC DNA]</scope>
    <source>
        <strain evidence="8 9">CCMP1205</strain>
    </source>
</reference>
<evidence type="ECO:0000256" key="3">
    <source>
        <dbReference type="ARBA" id="ARBA00022722"/>
    </source>
</evidence>
<dbReference type="Gene3D" id="3.30.1240.10">
    <property type="match status" value="1"/>
</dbReference>
<dbReference type="NCBIfam" id="TIGR00043">
    <property type="entry name" value="rRNA maturation RNase YbeY"/>
    <property type="match status" value="1"/>
</dbReference>
<dbReference type="Pfam" id="PF08282">
    <property type="entry name" value="Hydrolase_3"/>
    <property type="match status" value="1"/>
</dbReference>
<evidence type="ECO:0000256" key="7">
    <source>
        <dbReference type="ARBA" id="ARBA00022833"/>
    </source>
</evidence>
<dbReference type="Proteomes" id="UP000316726">
    <property type="component" value="Chromosome 1"/>
</dbReference>
<dbReference type="AlphaFoldDB" id="A0A5B8MEP4"/>
<dbReference type="Gene3D" id="3.40.50.1000">
    <property type="entry name" value="HAD superfamily/HAD-like"/>
    <property type="match status" value="1"/>
</dbReference>
<dbReference type="Gene3D" id="3.40.390.30">
    <property type="entry name" value="Metalloproteases ('zincins'), catalytic domain"/>
    <property type="match status" value="1"/>
</dbReference>
<gene>
    <name evidence="8" type="ORF">A3770_01p03000</name>
</gene>
<dbReference type="SFLD" id="SFLDG01140">
    <property type="entry name" value="C2.B:_Phosphomannomutase_and_P"/>
    <property type="match status" value="1"/>
</dbReference>
<dbReference type="CDD" id="cd07516">
    <property type="entry name" value="HAD_Pase"/>
    <property type="match status" value="1"/>
</dbReference>
<dbReference type="HAMAP" id="MF_00009">
    <property type="entry name" value="Endoribonucl_YbeY"/>
    <property type="match status" value="1"/>
</dbReference>
<sequence length="560" mass="60604">MASSCSRATMGSRELTRLLANMNAPRQYLKRGGWRKLECGSGGARVSRDSFRRATPESLGYLGASPGGRASAGGAVGWCPTRGWQDRGPLRLSCAAKSSSASLGRPEISVDVLVREEAISQVDGVEEAGHSLELDCKAALASALEKRDLGVECEAVEVSIMITDDDEIQNLNSTWRGINRPTDVLSFPNGENPPGYHAMVLGDIIISARTAEKQAKERGHDVQTELRILLVHGLLHLLDYDHELSEGDEVLMKNEEERILVGLGWTAEGGLIAKSIEGAQESEGETKKVKLVALDMDGTLLNSDVLVPDRNREALEECEKRGIKVVLATGKARTSALLACEKSSLGDMFSSASPGIFIQGLLVHGPDGKVLSQTYLPKDVVRKAFLYAEEANVACCGFLGERNVTLRSHPLLDELHERYYEPESYVAANIEEILEQDVYKVLLYGDDEAVINNEVMPYWDENIVEGARMTRAIPEMLELVPTGTSKATGLETLLSEYGIAPQEVLAVGDGDNDLEMLGMAGIGVAVNNATPRLKEKADHIVSSNDEGGVAEAIWKFALGD</sequence>
<keyword evidence="3" id="KW-0540">Nuclease</keyword>
<organism evidence="8 9">
    <name type="scientific">Chloropicon primus</name>
    <dbReference type="NCBI Taxonomy" id="1764295"/>
    <lineage>
        <taxon>Eukaryota</taxon>
        <taxon>Viridiplantae</taxon>
        <taxon>Chlorophyta</taxon>
        <taxon>Chloropicophyceae</taxon>
        <taxon>Chloropicales</taxon>
        <taxon>Chloropicaceae</taxon>
        <taxon>Chloropicon</taxon>
    </lineage>
</organism>
<dbReference type="GO" id="GO:0004519">
    <property type="term" value="F:endonuclease activity"/>
    <property type="evidence" value="ECO:0007669"/>
    <property type="project" value="UniProtKB-KW"/>
</dbReference>